<comment type="subcellular location">
    <subcellularLocation>
        <location evidence="1">Cell membrane</location>
        <topology evidence="1">Multi-pass membrane protein</topology>
    </subcellularLocation>
</comment>
<dbReference type="PROSITE" id="PS50850">
    <property type="entry name" value="MFS"/>
    <property type="match status" value="1"/>
</dbReference>
<evidence type="ECO:0000256" key="9">
    <source>
        <dbReference type="SAM" id="Phobius"/>
    </source>
</evidence>
<evidence type="ECO:0000313" key="11">
    <source>
        <dbReference type="EMBL" id="PXX12549.1"/>
    </source>
</evidence>
<reference evidence="11 12" key="1">
    <citation type="submission" date="2018-05" db="EMBL/GenBank/DDBJ databases">
        <title>Genomic Encyclopedia of Type Strains, Phase IV (KMG-V): Genome sequencing to study the core and pangenomes of soil and plant-associated prokaryotes.</title>
        <authorList>
            <person name="Whitman W."/>
        </authorList>
    </citation>
    <scope>NUCLEOTIDE SEQUENCE [LARGE SCALE GENOMIC DNA]</scope>
    <source>
        <strain evidence="11 12">SIr-6563</strain>
    </source>
</reference>
<dbReference type="InterPro" id="IPR051084">
    <property type="entry name" value="H+-coupled_symporters"/>
</dbReference>
<feature type="transmembrane region" description="Helical" evidence="9">
    <location>
        <begin position="46"/>
        <end position="74"/>
    </location>
</feature>
<keyword evidence="5 9" id="KW-0812">Transmembrane</keyword>
<evidence type="ECO:0000256" key="4">
    <source>
        <dbReference type="ARBA" id="ARBA00022475"/>
    </source>
</evidence>
<proteinExistence type="inferred from homology"/>
<dbReference type="InterPro" id="IPR020846">
    <property type="entry name" value="MFS_dom"/>
</dbReference>
<feature type="transmembrane region" description="Helical" evidence="9">
    <location>
        <begin position="332"/>
        <end position="352"/>
    </location>
</feature>
<feature type="transmembrane region" description="Helical" evidence="9">
    <location>
        <begin position="391"/>
        <end position="412"/>
    </location>
</feature>
<keyword evidence="3" id="KW-0813">Transport</keyword>
<keyword evidence="8 9" id="KW-0472">Membrane</keyword>
<keyword evidence="6" id="KW-0769">Symport</keyword>
<evidence type="ECO:0000256" key="8">
    <source>
        <dbReference type="ARBA" id="ARBA00023136"/>
    </source>
</evidence>
<sequence>MSEKSTPWKIVVGSTIGNMLEWYDFLIYGYLAVIIAQQFFPADNPVTSMLLTTATFGVGFIFRPLSGILIGIYADRVGRKAALSLVIVLMFVSTAMIAFSPTYSQIGILAPVIVVFSRILQGISVGGEFGSATALLIEHAPPGRRGFYGSWQMFAQAVGSFVSTMMGAFLTSAFTAEALSSWAWRIPFLFGLVIGPIGFYIRRNISETDAFHHAKKSAKVPFKNILSKHPSALFVSFALGVATNAIVYVLIVYVPIYAVRTLKLPLNAPFIVLTVAILARMIMTPLFGHLSDKIGRKIIMGAALVLFVLSVYPAFMWLVNAPSLFSLMAIEVWFALLTAATLGPFAATMAELWPTGIRTTGMSFAYNFTASLMGGFTPFALTWLVAKTGNALMPAHYLVGFLAVGAVSLRFYKEWDTKLALTHQDEGTPGYDSQVRRAEAVPVSPR</sequence>
<dbReference type="RefSeq" id="WP_110328525.1">
    <property type="nucleotide sequence ID" value="NZ_QJJV01000017.1"/>
</dbReference>
<comment type="caution">
    <text evidence="11">The sequence shown here is derived from an EMBL/GenBank/DDBJ whole genome shotgun (WGS) entry which is preliminary data.</text>
</comment>
<feature type="transmembrane region" description="Helical" evidence="9">
    <location>
        <begin position="20"/>
        <end position="40"/>
    </location>
</feature>
<feature type="transmembrane region" description="Helical" evidence="9">
    <location>
        <begin position="364"/>
        <end position="385"/>
    </location>
</feature>
<evidence type="ECO:0000259" key="10">
    <source>
        <dbReference type="PROSITE" id="PS50850"/>
    </source>
</evidence>
<feature type="domain" description="Major facilitator superfamily (MFS) profile" evidence="10">
    <location>
        <begin position="10"/>
        <end position="418"/>
    </location>
</feature>
<keyword evidence="4" id="KW-1003">Cell membrane</keyword>
<feature type="transmembrane region" description="Helical" evidence="9">
    <location>
        <begin position="299"/>
        <end position="320"/>
    </location>
</feature>
<keyword evidence="7 9" id="KW-1133">Transmembrane helix</keyword>
<evidence type="ECO:0000256" key="6">
    <source>
        <dbReference type="ARBA" id="ARBA00022847"/>
    </source>
</evidence>
<evidence type="ECO:0000256" key="1">
    <source>
        <dbReference type="ARBA" id="ARBA00004651"/>
    </source>
</evidence>
<comment type="similarity">
    <text evidence="2">Belongs to the major facilitator superfamily. Metabolite:H+ Symporter (MHS) family (TC 2.A.1.6) family.</text>
</comment>
<dbReference type="EMBL" id="QJJV01000017">
    <property type="protein sequence ID" value="PXX12549.1"/>
    <property type="molecule type" value="Genomic_DNA"/>
</dbReference>
<dbReference type="InterPro" id="IPR011701">
    <property type="entry name" value="MFS"/>
</dbReference>
<protein>
    <submittedName>
        <fullName evidence="11">MFS transporter</fullName>
    </submittedName>
</protein>
<dbReference type="PANTHER" id="PTHR43528:SF8">
    <property type="entry name" value="BLR0239 PROTEIN"/>
    <property type="match status" value="1"/>
</dbReference>
<keyword evidence="12" id="KW-1185">Reference proteome</keyword>
<evidence type="ECO:0000256" key="2">
    <source>
        <dbReference type="ARBA" id="ARBA00008240"/>
    </source>
</evidence>
<dbReference type="SUPFAM" id="SSF103473">
    <property type="entry name" value="MFS general substrate transporter"/>
    <property type="match status" value="1"/>
</dbReference>
<gene>
    <name evidence="11" type="ORF">C7400_117153</name>
</gene>
<dbReference type="InterPro" id="IPR036259">
    <property type="entry name" value="MFS_trans_sf"/>
</dbReference>
<dbReference type="Pfam" id="PF07690">
    <property type="entry name" value="MFS_1"/>
    <property type="match status" value="1"/>
</dbReference>
<dbReference type="PROSITE" id="PS00217">
    <property type="entry name" value="SUGAR_TRANSPORT_2"/>
    <property type="match status" value="1"/>
</dbReference>
<organism evidence="11 12">
    <name type="scientific">Paraburkholderia tropica</name>
    <dbReference type="NCBI Taxonomy" id="92647"/>
    <lineage>
        <taxon>Bacteria</taxon>
        <taxon>Pseudomonadati</taxon>
        <taxon>Pseudomonadota</taxon>
        <taxon>Betaproteobacteria</taxon>
        <taxon>Burkholderiales</taxon>
        <taxon>Burkholderiaceae</taxon>
        <taxon>Paraburkholderia</taxon>
    </lineage>
</organism>
<dbReference type="Proteomes" id="UP000247515">
    <property type="component" value="Unassembled WGS sequence"/>
</dbReference>
<dbReference type="InterPro" id="IPR005829">
    <property type="entry name" value="Sugar_transporter_CS"/>
</dbReference>
<feature type="transmembrane region" description="Helical" evidence="9">
    <location>
        <begin position="106"/>
        <end position="137"/>
    </location>
</feature>
<evidence type="ECO:0000256" key="5">
    <source>
        <dbReference type="ARBA" id="ARBA00022692"/>
    </source>
</evidence>
<feature type="transmembrane region" description="Helical" evidence="9">
    <location>
        <begin position="268"/>
        <end position="287"/>
    </location>
</feature>
<evidence type="ECO:0000256" key="3">
    <source>
        <dbReference type="ARBA" id="ARBA00022448"/>
    </source>
</evidence>
<accession>A0ABX5MM59</accession>
<dbReference type="Gene3D" id="1.20.1250.20">
    <property type="entry name" value="MFS general substrate transporter like domains"/>
    <property type="match status" value="2"/>
</dbReference>
<evidence type="ECO:0000313" key="12">
    <source>
        <dbReference type="Proteomes" id="UP000247515"/>
    </source>
</evidence>
<name>A0ABX5MM59_9BURK</name>
<evidence type="ECO:0000256" key="7">
    <source>
        <dbReference type="ARBA" id="ARBA00022989"/>
    </source>
</evidence>
<feature type="transmembrane region" description="Helical" evidence="9">
    <location>
        <begin position="232"/>
        <end position="256"/>
    </location>
</feature>
<feature type="transmembrane region" description="Helical" evidence="9">
    <location>
        <begin position="182"/>
        <end position="201"/>
    </location>
</feature>
<feature type="transmembrane region" description="Helical" evidence="9">
    <location>
        <begin position="81"/>
        <end position="100"/>
    </location>
</feature>
<dbReference type="PANTHER" id="PTHR43528">
    <property type="entry name" value="ALPHA-KETOGLUTARATE PERMEASE"/>
    <property type="match status" value="1"/>
</dbReference>
<feature type="transmembrane region" description="Helical" evidence="9">
    <location>
        <begin position="157"/>
        <end position="176"/>
    </location>
</feature>